<keyword evidence="8" id="KW-1185">Reference proteome</keyword>
<reference evidence="7" key="1">
    <citation type="journal article" date="2020" name="G3 (Bethesda)">
        <title>High-Quality Assemblies for Three Invasive Social Wasps from the &lt;i&gt;Vespula&lt;/i&gt; Genus.</title>
        <authorList>
            <person name="Harrop T.W.R."/>
            <person name="Guhlin J."/>
            <person name="McLaughlin G.M."/>
            <person name="Permina E."/>
            <person name="Stockwell P."/>
            <person name="Gilligan J."/>
            <person name="Le Lec M.F."/>
            <person name="Gruber M.A.M."/>
            <person name="Quinn O."/>
            <person name="Lovegrove M."/>
            <person name="Duncan E.J."/>
            <person name="Remnant E.J."/>
            <person name="Van Eeckhoven J."/>
            <person name="Graham B."/>
            <person name="Knapp R.A."/>
            <person name="Langford K.W."/>
            <person name="Kronenberg Z."/>
            <person name="Press M.O."/>
            <person name="Eacker S.M."/>
            <person name="Wilson-Rankin E.E."/>
            <person name="Purcell J."/>
            <person name="Lester P.J."/>
            <person name="Dearden P.K."/>
        </authorList>
    </citation>
    <scope>NUCLEOTIDE SEQUENCE</scope>
    <source>
        <strain evidence="7">Marl-1</strain>
    </source>
</reference>
<dbReference type="Proteomes" id="UP000614350">
    <property type="component" value="Unassembled WGS sequence"/>
</dbReference>
<name>A0A834N003_VESVU</name>
<feature type="compositionally biased region" description="Basic residues" evidence="6">
    <location>
        <begin position="69"/>
        <end position="78"/>
    </location>
</feature>
<evidence type="ECO:0000256" key="4">
    <source>
        <dbReference type="ARBA" id="ARBA00023054"/>
    </source>
</evidence>
<dbReference type="EMBL" id="JACSEA010000011">
    <property type="protein sequence ID" value="KAF7389148.1"/>
    <property type="molecule type" value="Genomic_DNA"/>
</dbReference>
<evidence type="ECO:0000313" key="7">
    <source>
        <dbReference type="EMBL" id="KAF7389148.1"/>
    </source>
</evidence>
<dbReference type="InterPro" id="IPR019186">
    <property type="entry name" value="Nucleolar_protein_12"/>
</dbReference>
<gene>
    <name evidence="7" type="ORF">HZH66_010285</name>
</gene>
<evidence type="ECO:0000256" key="5">
    <source>
        <dbReference type="ARBA" id="ARBA00023242"/>
    </source>
</evidence>
<evidence type="ECO:0000256" key="2">
    <source>
        <dbReference type="ARBA" id="ARBA00007175"/>
    </source>
</evidence>
<accession>A0A834N003</accession>
<comment type="caution">
    <text evidence="7">The sequence shown here is derived from an EMBL/GenBank/DDBJ whole genome shotgun (WGS) entry which is preliminary data.</text>
</comment>
<evidence type="ECO:0000313" key="8">
    <source>
        <dbReference type="Proteomes" id="UP000614350"/>
    </source>
</evidence>
<feature type="compositionally biased region" description="Basic and acidic residues" evidence="6">
    <location>
        <begin position="79"/>
        <end position="95"/>
    </location>
</feature>
<feature type="compositionally biased region" description="Basic residues" evidence="6">
    <location>
        <begin position="220"/>
        <end position="249"/>
    </location>
</feature>
<dbReference type="PANTHER" id="PTHR14577:SF0">
    <property type="entry name" value="NUCLEOLAR PROTEIN 12"/>
    <property type="match status" value="1"/>
</dbReference>
<feature type="region of interest" description="Disordered" evidence="6">
    <location>
        <begin position="1"/>
        <end position="95"/>
    </location>
</feature>
<keyword evidence="4" id="KW-0175">Coiled coil</keyword>
<feature type="compositionally biased region" description="Basic and acidic residues" evidence="6">
    <location>
        <begin position="14"/>
        <end position="40"/>
    </location>
</feature>
<comment type="similarity">
    <text evidence="2">Belongs to the RRP17 family.</text>
</comment>
<protein>
    <recommendedName>
        <fullName evidence="3">Nucleolar protein 12</fullName>
    </recommendedName>
</protein>
<sequence>MEDASLLGELARTNIEEKSKGEAGREGAESARKGERKPKEISSSSFFSHSKNGEKLFDENKRRQFLGGFHKRKVQRQKRAQEELQKQLKEEKKRIKQDARERYKKLLSNRDVPELEKLLSEQEFETENHRVSILEMDIDSLYEKNKCIGINKVIDDKKESEKEENLETDEKSTAEISIQGMEGKNIESAKDLKRAIKQAALKEVKRSKAFQQKNRLEHNKNKRQSIKKKKKQQKILKKREGKFKKKVKH</sequence>
<feature type="compositionally biased region" description="Basic and acidic residues" evidence="6">
    <location>
        <begin position="158"/>
        <end position="173"/>
    </location>
</feature>
<proteinExistence type="inferred from homology"/>
<evidence type="ECO:0000256" key="1">
    <source>
        <dbReference type="ARBA" id="ARBA00004604"/>
    </source>
</evidence>
<keyword evidence="5" id="KW-0539">Nucleus</keyword>
<dbReference type="AlphaFoldDB" id="A0A834N003"/>
<evidence type="ECO:0000256" key="6">
    <source>
        <dbReference type="SAM" id="MobiDB-lite"/>
    </source>
</evidence>
<organism evidence="7 8">
    <name type="scientific">Vespula vulgaris</name>
    <name type="common">Yellow jacket</name>
    <name type="synonym">Wasp</name>
    <dbReference type="NCBI Taxonomy" id="7454"/>
    <lineage>
        <taxon>Eukaryota</taxon>
        <taxon>Metazoa</taxon>
        <taxon>Ecdysozoa</taxon>
        <taxon>Arthropoda</taxon>
        <taxon>Hexapoda</taxon>
        <taxon>Insecta</taxon>
        <taxon>Pterygota</taxon>
        <taxon>Neoptera</taxon>
        <taxon>Endopterygota</taxon>
        <taxon>Hymenoptera</taxon>
        <taxon>Apocrita</taxon>
        <taxon>Aculeata</taxon>
        <taxon>Vespoidea</taxon>
        <taxon>Vespidae</taxon>
        <taxon>Vespinae</taxon>
        <taxon>Vespula</taxon>
    </lineage>
</organism>
<dbReference type="PANTHER" id="PTHR14577">
    <property type="entry name" value="NUCLEOLAR PROTEIN 12"/>
    <property type="match status" value="1"/>
</dbReference>
<comment type="subcellular location">
    <subcellularLocation>
        <location evidence="1">Nucleus</location>
        <location evidence="1">Nucleolus</location>
    </subcellularLocation>
</comment>
<feature type="region of interest" description="Disordered" evidence="6">
    <location>
        <begin position="204"/>
        <end position="249"/>
    </location>
</feature>
<dbReference type="GO" id="GO:0019843">
    <property type="term" value="F:rRNA binding"/>
    <property type="evidence" value="ECO:0007669"/>
    <property type="project" value="TreeGrafter"/>
</dbReference>
<dbReference type="GO" id="GO:0005730">
    <property type="term" value="C:nucleolus"/>
    <property type="evidence" value="ECO:0007669"/>
    <property type="project" value="UniProtKB-SubCell"/>
</dbReference>
<dbReference type="Pfam" id="PF09805">
    <property type="entry name" value="Nop25"/>
    <property type="match status" value="1"/>
</dbReference>
<feature type="region of interest" description="Disordered" evidence="6">
    <location>
        <begin position="158"/>
        <end position="184"/>
    </location>
</feature>
<feature type="compositionally biased region" description="Basic and acidic residues" evidence="6">
    <location>
        <begin position="51"/>
        <end position="62"/>
    </location>
</feature>
<evidence type="ECO:0000256" key="3">
    <source>
        <dbReference type="ARBA" id="ARBA00015520"/>
    </source>
</evidence>